<sequence>MAIVALAGAAACSTHGSSSSSPAAPAGSGYAAANGTDSYTSTSSSAASTPTIPLSSLKPIGTTQPPEVGTAQIDGTSEPDAIYLGCVEGSDSEKIYTYNVPTSAGSFTADVAVGDRSSAKQKSHVEFEVDSARVVVANPELGKPVSVKVDATGVKQITIRELGTDVTGCSDSNGIVLRDAEFTGSNAQASRPTDGRSKYLTDLDPVSEKCDTFYNHDGAGVAALDGTNVFHSVYAGRDDFIKDHQDTCTFEYDLGRSAVALKAIGGVADNSASSFTCTAQIEADGKRVYNGPFAFGRTNPLDVPLTNALRLKIILSWGGPGEGDCVIGDARLIQKS</sequence>
<dbReference type="Gene3D" id="2.60.120.1060">
    <property type="entry name" value="NPCBM/NEW2 domain"/>
    <property type="match status" value="2"/>
</dbReference>
<evidence type="ECO:0000256" key="1">
    <source>
        <dbReference type="SAM" id="MobiDB-lite"/>
    </source>
</evidence>
<organism evidence="2 3">
    <name type="scientific">Gordonia aichiensis NBRC 108223</name>
    <dbReference type="NCBI Taxonomy" id="1220583"/>
    <lineage>
        <taxon>Bacteria</taxon>
        <taxon>Bacillati</taxon>
        <taxon>Actinomycetota</taxon>
        <taxon>Actinomycetes</taxon>
        <taxon>Mycobacteriales</taxon>
        <taxon>Gordoniaceae</taxon>
        <taxon>Gordonia</taxon>
    </lineage>
</organism>
<dbReference type="InterPro" id="IPR038637">
    <property type="entry name" value="NPCBM_sf"/>
</dbReference>
<comment type="caution">
    <text evidence="2">The sequence shown here is derived from an EMBL/GenBank/DDBJ whole genome shotgun (WGS) entry which is preliminary data.</text>
</comment>
<proteinExistence type="predicted"/>
<feature type="compositionally biased region" description="Low complexity" evidence="1">
    <location>
        <begin position="37"/>
        <end position="56"/>
    </location>
</feature>
<evidence type="ECO:0008006" key="4">
    <source>
        <dbReference type="Google" id="ProtNLM"/>
    </source>
</evidence>
<dbReference type="EMBL" id="BANR01000004">
    <property type="protein sequence ID" value="GAC47953.1"/>
    <property type="molecule type" value="Genomic_DNA"/>
</dbReference>
<dbReference type="SUPFAM" id="SSF49785">
    <property type="entry name" value="Galactose-binding domain-like"/>
    <property type="match status" value="1"/>
</dbReference>
<feature type="region of interest" description="Disordered" evidence="1">
    <location>
        <begin position="37"/>
        <end position="75"/>
    </location>
</feature>
<dbReference type="AlphaFoldDB" id="L7KJT5"/>
<protein>
    <recommendedName>
        <fullName evidence="4">Glycosyl hydrolase family 98 putative carbohydrate-binding module domain-containing protein</fullName>
    </recommendedName>
</protein>
<evidence type="ECO:0000313" key="2">
    <source>
        <dbReference type="EMBL" id="GAC47953.1"/>
    </source>
</evidence>
<dbReference type="STRING" id="1220583.GOACH_04_03510"/>
<dbReference type="Proteomes" id="UP000010988">
    <property type="component" value="Unassembled WGS sequence"/>
</dbReference>
<reference evidence="2 3" key="1">
    <citation type="submission" date="2012-12" db="EMBL/GenBank/DDBJ databases">
        <title>Whole genome shotgun sequence of Gordonia aichiensis NBRC 108223.</title>
        <authorList>
            <person name="Isaki-Nakamura S."/>
            <person name="Hosoyama A."/>
            <person name="Tsuchikane K."/>
            <person name="Ando Y."/>
            <person name="Baba S."/>
            <person name="Ohji S."/>
            <person name="Hamada M."/>
            <person name="Tamura T."/>
            <person name="Yamazoe A."/>
            <person name="Yamazaki S."/>
            <person name="Fujita N."/>
        </authorList>
    </citation>
    <scope>NUCLEOTIDE SEQUENCE [LARGE SCALE GENOMIC DNA]</scope>
    <source>
        <strain evidence="2 3">NBRC 108223</strain>
    </source>
</reference>
<gene>
    <name evidence="2" type="ORF">GOACH_04_03510</name>
</gene>
<name>L7KJT5_9ACTN</name>
<dbReference type="InterPro" id="IPR008979">
    <property type="entry name" value="Galactose-bd-like_sf"/>
</dbReference>
<evidence type="ECO:0000313" key="3">
    <source>
        <dbReference type="Proteomes" id="UP000010988"/>
    </source>
</evidence>
<accession>L7KJT5</accession>
<keyword evidence="3" id="KW-1185">Reference proteome</keyword>